<organism evidence="2 3">
    <name type="scientific">Cupriavidus basilensis</name>
    <dbReference type="NCBI Taxonomy" id="68895"/>
    <lineage>
        <taxon>Bacteria</taxon>
        <taxon>Pseudomonadati</taxon>
        <taxon>Pseudomonadota</taxon>
        <taxon>Betaproteobacteria</taxon>
        <taxon>Burkholderiales</taxon>
        <taxon>Burkholderiaceae</taxon>
        <taxon>Cupriavidus</taxon>
    </lineage>
</organism>
<feature type="transmembrane region" description="Helical" evidence="1">
    <location>
        <begin position="113"/>
        <end position="138"/>
    </location>
</feature>
<protein>
    <submittedName>
        <fullName evidence="2">Uncharacterized protein</fullName>
    </submittedName>
</protein>
<keyword evidence="1" id="KW-1133">Transmembrane helix</keyword>
<comment type="caution">
    <text evidence="2">The sequence shown here is derived from an EMBL/GenBank/DDBJ whole genome shotgun (WGS) entry which is preliminary data.</text>
</comment>
<evidence type="ECO:0000256" key="1">
    <source>
        <dbReference type="SAM" id="Phobius"/>
    </source>
</evidence>
<keyword evidence="3" id="KW-1185">Reference proteome</keyword>
<reference evidence="2 3" key="1">
    <citation type="submission" date="2023-03" db="EMBL/GenBank/DDBJ databases">
        <title>Draft assemblies of triclosan tolerant bacteria isolated from returned activated sludge.</title>
        <authorList>
            <person name="Van Hamelsveld S."/>
        </authorList>
    </citation>
    <scope>NUCLEOTIDE SEQUENCE [LARGE SCALE GENOMIC DNA]</scope>
    <source>
        <strain evidence="2 3">GW210010_S58</strain>
    </source>
</reference>
<feature type="transmembrane region" description="Helical" evidence="1">
    <location>
        <begin position="20"/>
        <end position="41"/>
    </location>
</feature>
<feature type="transmembrane region" description="Helical" evidence="1">
    <location>
        <begin position="144"/>
        <end position="162"/>
    </location>
</feature>
<evidence type="ECO:0000313" key="2">
    <source>
        <dbReference type="EMBL" id="MDF3834767.1"/>
    </source>
</evidence>
<proteinExistence type="predicted"/>
<accession>A0ABT6AQA8</accession>
<dbReference type="Proteomes" id="UP001216674">
    <property type="component" value="Unassembled WGS sequence"/>
</dbReference>
<evidence type="ECO:0000313" key="3">
    <source>
        <dbReference type="Proteomes" id="UP001216674"/>
    </source>
</evidence>
<gene>
    <name evidence="2" type="ORF">P3W85_17640</name>
</gene>
<sequence>MNAMIEGGIKAVKLAAPTLAAAVLIYLVPYAFLVTVGYDTIKEFCPFFRSPISISTNIYECEKISTSLQRGKTSGCNDFNKPELDLINSAQERILKGAETQFDLIKSFFKWQYFSTLSALIAGALSAMTLLAISIYGWASAPGWLKPSFFLCSASVAFWVAVPQVYRYEENISAALKRHALASTTLWQLSTIRATGRDADGNWVNPQKTLWNLTRQAGEAGIIGIAFDQNKAMLLKLEKPGQ</sequence>
<dbReference type="EMBL" id="JARJLM010000302">
    <property type="protein sequence ID" value="MDF3834767.1"/>
    <property type="molecule type" value="Genomic_DNA"/>
</dbReference>
<keyword evidence="1" id="KW-0812">Transmembrane</keyword>
<dbReference type="RefSeq" id="WP_276265735.1">
    <property type="nucleotide sequence ID" value="NZ_JARJLM010000302.1"/>
</dbReference>
<name>A0ABT6AQA8_9BURK</name>
<keyword evidence="1" id="KW-0472">Membrane</keyword>